<proteinExistence type="predicted"/>
<dbReference type="AlphaFoldDB" id="A0A453HWX0"/>
<protein>
    <submittedName>
        <fullName evidence="1">Uncharacterized protein</fullName>
    </submittedName>
</protein>
<name>A0A453HWX0_AEGTS</name>
<organism evidence="1 2">
    <name type="scientific">Aegilops tauschii subsp. strangulata</name>
    <name type="common">Goatgrass</name>
    <dbReference type="NCBI Taxonomy" id="200361"/>
    <lineage>
        <taxon>Eukaryota</taxon>
        <taxon>Viridiplantae</taxon>
        <taxon>Streptophyta</taxon>
        <taxon>Embryophyta</taxon>
        <taxon>Tracheophyta</taxon>
        <taxon>Spermatophyta</taxon>
        <taxon>Magnoliopsida</taxon>
        <taxon>Liliopsida</taxon>
        <taxon>Poales</taxon>
        <taxon>Poaceae</taxon>
        <taxon>BOP clade</taxon>
        <taxon>Pooideae</taxon>
        <taxon>Triticodae</taxon>
        <taxon>Triticeae</taxon>
        <taxon>Triticinae</taxon>
        <taxon>Aegilops</taxon>
    </lineage>
</organism>
<reference evidence="1" key="4">
    <citation type="submission" date="2019-03" db="UniProtKB">
        <authorList>
            <consortium name="EnsemblPlants"/>
        </authorList>
    </citation>
    <scope>IDENTIFICATION</scope>
</reference>
<reference evidence="1" key="5">
    <citation type="journal article" date="2021" name="G3 (Bethesda)">
        <title>Aegilops tauschii genome assembly Aet v5.0 features greater sequence contiguity and improved annotation.</title>
        <authorList>
            <person name="Wang L."/>
            <person name="Zhu T."/>
            <person name="Rodriguez J.C."/>
            <person name="Deal K.R."/>
            <person name="Dubcovsky J."/>
            <person name="McGuire P.E."/>
            <person name="Lux T."/>
            <person name="Spannagl M."/>
            <person name="Mayer K.F.X."/>
            <person name="Baldrich P."/>
            <person name="Meyers B.C."/>
            <person name="Huo N."/>
            <person name="Gu Y.Q."/>
            <person name="Zhou H."/>
            <person name="Devos K.M."/>
            <person name="Bennetzen J.L."/>
            <person name="Unver T."/>
            <person name="Budak H."/>
            <person name="Gulick P.J."/>
            <person name="Galiba G."/>
            <person name="Kalapos B."/>
            <person name="Nelson D.R."/>
            <person name="Li P."/>
            <person name="You F.M."/>
            <person name="Luo M.C."/>
            <person name="Dvorak J."/>
        </authorList>
    </citation>
    <scope>NUCLEOTIDE SEQUENCE [LARGE SCALE GENOMIC DNA]</scope>
    <source>
        <strain evidence="1">cv. AL8/78</strain>
    </source>
</reference>
<reference evidence="2" key="2">
    <citation type="journal article" date="2017" name="Nat. Plants">
        <title>The Aegilops tauschii genome reveals multiple impacts of transposons.</title>
        <authorList>
            <person name="Zhao G."/>
            <person name="Zou C."/>
            <person name="Li K."/>
            <person name="Wang K."/>
            <person name="Li T."/>
            <person name="Gao L."/>
            <person name="Zhang X."/>
            <person name="Wang H."/>
            <person name="Yang Z."/>
            <person name="Liu X."/>
            <person name="Jiang W."/>
            <person name="Mao L."/>
            <person name="Kong X."/>
            <person name="Jiao Y."/>
            <person name="Jia J."/>
        </authorList>
    </citation>
    <scope>NUCLEOTIDE SEQUENCE [LARGE SCALE GENOMIC DNA]</scope>
    <source>
        <strain evidence="2">cv. AL8/78</strain>
    </source>
</reference>
<sequence length="71" mass="8354">MHTGSVQWFSASSSTVIIRNLRGWMMQWSHQAPSARRLRPGRRHHGQQQRQDTFMQHCIDAQHTLCQQSKI</sequence>
<evidence type="ECO:0000313" key="1">
    <source>
        <dbReference type="EnsemblPlants" id="AET4Gv20331300.34"/>
    </source>
</evidence>
<dbReference type="Gramene" id="AET4Gv20331300.34">
    <property type="protein sequence ID" value="AET4Gv20331300.34"/>
    <property type="gene ID" value="AET4Gv20331300"/>
</dbReference>
<evidence type="ECO:0000313" key="2">
    <source>
        <dbReference type="Proteomes" id="UP000015105"/>
    </source>
</evidence>
<accession>A0A453HWX0</accession>
<dbReference type="Proteomes" id="UP000015105">
    <property type="component" value="Chromosome 4D"/>
</dbReference>
<dbReference type="EnsemblPlants" id="AET4Gv20331300.34">
    <property type="protein sequence ID" value="AET4Gv20331300.34"/>
    <property type="gene ID" value="AET4Gv20331300"/>
</dbReference>
<keyword evidence="2" id="KW-1185">Reference proteome</keyword>
<dbReference type="Gramene" id="AET4Gv20331300.12">
    <property type="protein sequence ID" value="AET4Gv20331300.12"/>
    <property type="gene ID" value="AET4Gv20331300"/>
</dbReference>
<dbReference type="EnsemblPlants" id="AET4Gv20331300.12">
    <property type="protein sequence ID" value="AET4Gv20331300.12"/>
    <property type="gene ID" value="AET4Gv20331300"/>
</dbReference>
<reference evidence="2" key="1">
    <citation type="journal article" date="2014" name="Science">
        <title>Ancient hybridizations among the ancestral genomes of bread wheat.</title>
        <authorList>
            <consortium name="International Wheat Genome Sequencing Consortium,"/>
            <person name="Marcussen T."/>
            <person name="Sandve S.R."/>
            <person name="Heier L."/>
            <person name="Spannagl M."/>
            <person name="Pfeifer M."/>
            <person name="Jakobsen K.S."/>
            <person name="Wulff B.B."/>
            <person name="Steuernagel B."/>
            <person name="Mayer K.F."/>
            <person name="Olsen O.A."/>
        </authorList>
    </citation>
    <scope>NUCLEOTIDE SEQUENCE [LARGE SCALE GENOMIC DNA]</scope>
    <source>
        <strain evidence="2">cv. AL8/78</strain>
    </source>
</reference>
<reference evidence="1" key="3">
    <citation type="journal article" date="2017" name="Nature">
        <title>Genome sequence of the progenitor of the wheat D genome Aegilops tauschii.</title>
        <authorList>
            <person name="Luo M.C."/>
            <person name="Gu Y.Q."/>
            <person name="Puiu D."/>
            <person name="Wang H."/>
            <person name="Twardziok S.O."/>
            <person name="Deal K.R."/>
            <person name="Huo N."/>
            <person name="Zhu T."/>
            <person name="Wang L."/>
            <person name="Wang Y."/>
            <person name="McGuire P.E."/>
            <person name="Liu S."/>
            <person name="Long H."/>
            <person name="Ramasamy R.K."/>
            <person name="Rodriguez J.C."/>
            <person name="Van S.L."/>
            <person name="Yuan L."/>
            <person name="Wang Z."/>
            <person name="Xia Z."/>
            <person name="Xiao L."/>
            <person name="Anderson O.D."/>
            <person name="Ouyang S."/>
            <person name="Liang Y."/>
            <person name="Zimin A.V."/>
            <person name="Pertea G."/>
            <person name="Qi P."/>
            <person name="Bennetzen J.L."/>
            <person name="Dai X."/>
            <person name="Dawson M.W."/>
            <person name="Muller H.G."/>
            <person name="Kugler K."/>
            <person name="Rivarola-Duarte L."/>
            <person name="Spannagl M."/>
            <person name="Mayer K.F.X."/>
            <person name="Lu F.H."/>
            <person name="Bevan M.W."/>
            <person name="Leroy P."/>
            <person name="Li P."/>
            <person name="You F.M."/>
            <person name="Sun Q."/>
            <person name="Liu Z."/>
            <person name="Lyons E."/>
            <person name="Wicker T."/>
            <person name="Salzberg S.L."/>
            <person name="Devos K.M."/>
            <person name="Dvorak J."/>
        </authorList>
    </citation>
    <scope>NUCLEOTIDE SEQUENCE [LARGE SCALE GENOMIC DNA]</scope>
    <source>
        <strain evidence="1">cv. AL8/78</strain>
    </source>
</reference>